<dbReference type="CDD" id="cd04301">
    <property type="entry name" value="NAT_SF"/>
    <property type="match status" value="1"/>
</dbReference>
<evidence type="ECO:0000313" key="3">
    <source>
        <dbReference type="Proteomes" id="UP000199668"/>
    </source>
</evidence>
<dbReference type="GO" id="GO:0016747">
    <property type="term" value="F:acyltransferase activity, transferring groups other than amino-acyl groups"/>
    <property type="evidence" value="ECO:0007669"/>
    <property type="project" value="InterPro"/>
</dbReference>
<evidence type="ECO:0000259" key="1">
    <source>
        <dbReference type="PROSITE" id="PS51186"/>
    </source>
</evidence>
<dbReference type="Proteomes" id="UP000199668">
    <property type="component" value="Unassembled WGS sequence"/>
</dbReference>
<dbReference type="PANTHER" id="PTHR43415">
    <property type="entry name" value="SPERMIDINE N(1)-ACETYLTRANSFERASE"/>
    <property type="match status" value="1"/>
</dbReference>
<dbReference type="STRING" id="266892.SAMN04488054_101265"/>
<keyword evidence="2" id="KW-0808">Transferase</keyword>
<dbReference type="InterPro" id="IPR016181">
    <property type="entry name" value="Acyl_CoA_acyltransferase"/>
</dbReference>
<dbReference type="EMBL" id="FOTY01000001">
    <property type="protein sequence ID" value="SFL50070.1"/>
    <property type="molecule type" value="Genomic_DNA"/>
</dbReference>
<accession>A0A1I4I727</accession>
<dbReference type="AlphaFoldDB" id="A0A1I4I727"/>
<feature type="domain" description="N-acetyltransferase" evidence="1">
    <location>
        <begin position="1"/>
        <end position="163"/>
    </location>
</feature>
<dbReference type="InterPro" id="IPR000182">
    <property type="entry name" value="GNAT_dom"/>
</dbReference>
<protein>
    <submittedName>
        <fullName evidence="2">Protein N-acetyltransferase, RimJ/RimL family</fullName>
    </submittedName>
</protein>
<keyword evidence="3" id="KW-1185">Reference proteome</keyword>
<dbReference type="PANTHER" id="PTHR43415:SF5">
    <property type="entry name" value="ACETYLTRANSFERASE"/>
    <property type="match status" value="1"/>
</dbReference>
<evidence type="ECO:0000313" key="2">
    <source>
        <dbReference type="EMBL" id="SFL50070.1"/>
    </source>
</evidence>
<dbReference type="Gene3D" id="3.40.630.30">
    <property type="match status" value="1"/>
</dbReference>
<sequence>MEFIPFSKEHYEQLKSWIPDGSFLMQWGGPEFCFPLNNKQLDRYVNGDDQPGLERIVYSVMEEQAVIGHISLGAVDRQNRSARIGKVLVGDRHSRGRGIGLQMMEKLCSIAFDEMKLHRVSLGVWDFNEAAVRCYERAGFVHEGRKRDIRIVRGEYWSIYEMSMLESEWEEKKKAFLR</sequence>
<proteinExistence type="predicted"/>
<organism evidence="2 3">
    <name type="scientific">Salibacterium qingdaonense</name>
    <dbReference type="NCBI Taxonomy" id="266892"/>
    <lineage>
        <taxon>Bacteria</taxon>
        <taxon>Bacillati</taxon>
        <taxon>Bacillota</taxon>
        <taxon>Bacilli</taxon>
        <taxon>Bacillales</taxon>
        <taxon>Bacillaceae</taxon>
    </lineage>
</organism>
<name>A0A1I4I727_9BACI</name>
<dbReference type="RefSeq" id="WP_322787865.1">
    <property type="nucleotide sequence ID" value="NZ_FOTY01000001.1"/>
</dbReference>
<dbReference type="PROSITE" id="PS51186">
    <property type="entry name" value="GNAT"/>
    <property type="match status" value="1"/>
</dbReference>
<dbReference type="Pfam" id="PF00583">
    <property type="entry name" value="Acetyltransf_1"/>
    <property type="match status" value="1"/>
</dbReference>
<dbReference type="SUPFAM" id="SSF55729">
    <property type="entry name" value="Acyl-CoA N-acyltransferases (Nat)"/>
    <property type="match status" value="1"/>
</dbReference>
<gene>
    <name evidence="2" type="ORF">SAMN04488054_101265</name>
</gene>
<reference evidence="2 3" key="1">
    <citation type="submission" date="2016-10" db="EMBL/GenBank/DDBJ databases">
        <authorList>
            <person name="de Groot N.N."/>
        </authorList>
    </citation>
    <scope>NUCLEOTIDE SEQUENCE [LARGE SCALE GENOMIC DNA]</scope>
    <source>
        <strain evidence="2 3">CGMCC 1.6134</strain>
    </source>
</reference>